<comment type="caution">
    <text evidence="8">The sequence shown here is derived from an EMBL/GenBank/DDBJ whole genome shotgun (WGS) entry which is preliminary data.</text>
</comment>
<evidence type="ECO:0000256" key="2">
    <source>
        <dbReference type="ARBA" id="ARBA00022737"/>
    </source>
</evidence>
<dbReference type="InterPro" id="IPR046349">
    <property type="entry name" value="C1-like_sf"/>
</dbReference>
<dbReference type="InterPro" id="IPR025258">
    <property type="entry name" value="RH_dom"/>
</dbReference>
<feature type="region of interest" description="Disordered" evidence="6">
    <location>
        <begin position="280"/>
        <end position="301"/>
    </location>
</feature>
<dbReference type="OrthoDB" id="1918044at2759"/>
<dbReference type="SMART" id="SM01175">
    <property type="entry name" value="DUF4206"/>
    <property type="match status" value="1"/>
</dbReference>
<sequence>MAENSKVKYVDTNTALVKMTSGVPFTSSSAMSDSEDDGFVDNHNRDFDFAIQDMESKSIDYINTAVEHKINKDTTKESISNQAPHQQIQHRQCTLNYQSSVKLPSASPGTTYRGISNDVGSFPGQLLRHKDETESETSEQDLTSRQNLPERADRECNKVTDSLASSRSWNDFQSVAVDSGKRKSGADTHRAEASPSRKHKQSSQHVSVKSLREQGNTNRLSQSLENSQWESGMAVSNSMSAISKTSHRHKVNAGRMNPFNNELLIDEDHFSDTYENYFRSDRHSTSSTRSSSVSQGPDWQHDPSDISFAELGLSEDHFSHPQGHFGLSGAEELELAIENCKELIRDTVPGSDKQKNLVLKLVQLKIKLQEVKEGPEPVPDNVKLILSHKMMLMSSRTSKYYCERCNAAIWGMLQVWYKCTECGYRCHEKCLQQILRTCAKAKVLENPTLITEICPKESNGLAGQNYRCWECRSAISYKSGHSEPRLCDYTGRYYCEFCHWNNTFVMPARVLHNWDFTPHKVCRASKQFLRLMQKKAVIRIQDINPMLFVYVDQLNEIK</sequence>
<feature type="compositionally biased region" description="Basic and acidic residues" evidence="6">
    <location>
        <begin position="148"/>
        <end position="158"/>
    </location>
</feature>
<dbReference type="Gene3D" id="3.30.60.20">
    <property type="match status" value="1"/>
</dbReference>
<keyword evidence="2" id="KW-0677">Repeat</keyword>
<dbReference type="InterPro" id="IPR051366">
    <property type="entry name" value="DEF8"/>
</dbReference>
<dbReference type="PANTHER" id="PTHR12326:SF3">
    <property type="entry name" value="DIFFERENTIALLY EXPRESSED IN FDCP 8 HOMOLOG"/>
    <property type="match status" value="1"/>
</dbReference>
<keyword evidence="1" id="KW-0479">Metal-binding</keyword>
<organism evidence="8 9">
    <name type="scientific">Candidula unifasciata</name>
    <dbReference type="NCBI Taxonomy" id="100452"/>
    <lineage>
        <taxon>Eukaryota</taxon>
        <taxon>Metazoa</taxon>
        <taxon>Spiralia</taxon>
        <taxon>Lophotrochozoa</taxon>
        <taxon>Mollusca</taxon>
        <taxon>Gastropoda</taxon>
        <taxon>Heterobranchia</taxon>
        <taxon>Euthyneura</taxon>
        <taxon>Panpulmonata</taxon>
        <taxon>Eupulmonata</taxon>
        <taxon>Stylommatophora</taxon>
        <taxon>Helicina</taxon>
        <taxon>Helicoidea</taxon>
        <taxon>Geomitridae</taxon>
        <taxon>Candidula</taxon>
    </lineage>
</organism>
<dbReference type="CDD" id="cd20819">
    <property type="entry name" value="C1_DEF8"/>
    <property type="match status" value="1"/>
</dbReference>
<evidence type="ECO:0000313" key="9">
    <source>
        <dbReference type="Proteomes" id="UP000678393"/>
    </source>
</evidence>
<feature type="compositionally biased region" description="Polar residues" evidence="6">
    <location>
        <begin position="101"/>
        <end position="114"/>
    </location>
</feature>
<feature type="region of interest" description="Disordered" evidence="6">
    <location>
        <begin position="101"/>
        <end position="232"/>
    </location>
</feature>
<keyword evidence="3" id="KW-0863">Zinc-finger</keyword>
<dbReference type="InterPro" id="IPR002219">
    <property type="entry name" value="PKC_DAG/PE"/>
</dbReference>
<feature type="compositionally biased region" description="Polar residues" evidence="6">
    <location>
        <begin position="159"/>
        <end position="173"/>
    </location>
</feature>
<keyword evidence="9" id="KW-1185">Reference proteome</keyword>
<dbReference type="PANTHER" id="PTHR12326">
    <property type="entry name" value="PLECKSTRIN HOMOLOGY DOMAIN CONTAINING PROTEIN"/>
    <property type="match status" value="1"/>
</dbReference>
<dbReference type="EMBL" id="CAJHNH020000558">
    <property type="protein sequence ID" value="CAG5118493.1"/>
    <property type="molecule type" value="Genomic_DNA"/>
</dbReference>
<evidence type="ECO:0000256" key="5">
    <source>
        <dbReference type="ARBA" id="ARBA00029450"/>
    </source>
</evidence>
<evidence type="ECO:0000313" key="8">
    <source>
        <dbReference type="EMBL" id="CAG5118493.1"/>
    </source>
</evidence>
<dbReference type="Pfam" id="PF00130">
    <property type="entry name" value="C1_1"/>
    <property type="match status" value="1"/>
</dbReference>
<dbReference type="PROSITE" id="PS00479">
    <property type="entry name" value="ZF_DAG_PE_1"/>
    <property type="match status" value="1"/>
</dbReference>
<accession>A0A8S3YNY3</accession>
<keyword evidence="4" id="KW-0862">Zinc</keyword>
<comment type="similarity">
    <text evidence="5">Belongs to the DEF8 family.</text>
</comment>
<evidence type="ECO:0000256" key="1">
    <source>
        <dbReference type="ARBA" id="ARBA00022723"/>
    </source>
</evidence>
<dbReference type="Pfam" id="PF13901">
    <property type="entry name" value="RH_dom"/>
    <property type="match status" value="1"/>
</dbReference>
<proteinExistence type="inferred from homology"/>
<dbReference type="SMART" id="SM00109">
    <property type="entry name" value="C1"/>
    <property type="match status" value="1"/>
</dbReference>
<evidence type="ECO:0000256" key="6">
    <source>
        <dbReference type="SAM" id="MobiDB-lite"/>
    </source>
</evidence>
<feature type="non-terminal residue" evidence="8">
    <location>
        <position position="1"/>
    </location>
</feature>
<dbReference type="AlphaFoldDB" id="A0A8S3YNY3"/>
<protein>
    <recommendedName>
        <fullName evidence="7">Phorbol-ester/DAG-type domain-containing protein</fullName>
    </recommendedName>
</protein>
<evidence type="ECO:0000259" key="7">
    <source>
        <dbReference type="PROSITE" id="PS50081"/>
    </source>
</evidence>
<feature type="compositionally biased region" description="Basic and acidic residues" evidence="6">
    <location>
        <begin position="179"/>
        <end position="192"/>
    </location>
</feature>
<feature type="domain" description="Phorbol-ester/DAG-type" evidence="7">
    <location>
        <begin position="387"/>
        <end position="438"/>
    </location>
</feature>
<dbReference type="PROSITE" id="PS50081">
    <property type="entry name" value="ZF_DAG_PE_2"/>
    <property type="match status" value="1"/>
</dbReference>
<dbReference type="Proteomes" id="UP000678393">
    <property type="component" value="Unassembled WGS sequence"/>
</dbReference>
<reference evidence="8" key="1">
    <citation type="submission" date="2021-04" db="EMBL/GenBank/DDBJ databases">
        <authorList>
            <consortium name="Molecular Ecology Group"/>
        </authorList>
    </citation>
    <scope>NUCLEOTIDE SEQUENCE</scope>
</reference>
<feature type="compositionally biased region" description="Polar residues" evidence="6">
    <location>
        <begin position="203"/>
        <end position="232"/>
    </location>
</feature>
<feature type="compositionally biased region" description="Low complexity" evidence="6">
    <location>
        <begin position="285"/>
        <end position="294"/>
    </location>
</feature>
<gene>
    <name evidence="8" type="ORF">CUNI_LOCUS4051</name>
</gene>
<evidence type="ECO:0000256" key="3">
    <source>
        <dbReference type="ARBA" id="ARBA00022771"/>
    </source>
</evidence>
<dbReference type="InterPro" id="IPR047983">
    <property type="entry name" value="DEF8_C1"/>
</dbReference>
<evidence type="ECO:0000256" key="4">
    <source>
        <dbReference type="ARBA" id="ARBA00022833"/>
    </source>
</evidence>
<dbReference type="GO" id="GO:0008270">
    <property type="term" value="F:zinc ion binding"/>
    <property type="evidence" value="ECO:0007669"/>
    <property type="project" value="UniProtKB-KW"/>
</dbReference>
<dbReference type="SUPFAM" id="SSF57889">
    <property type="entry name" value="Cysteine-rich domain"/>
    <property type="match status" value="1"/>
</dbReference>
<name>A0A8S3YNY3_9EUPU</name>